<dbReference type="Proteomes" id="UP000054549">
    <property type="component" value="Unassembled WGS sequence"/>
</dbReference>
<dbReference type="EMBL" id="KN818368">
    <property type="protein sequence ID" value="KIL57479.1"/>
    <property type="molecule type" value="Genomic_DNA"/>
</dbReference>
<organism evidence="1 2">
    <name type="scientific">Amanita muscaria (strain Koide BX008)</name>
    <dbReference type="NCBI Taxonomy" id="946122"/>
    <lineage>
        <taxon>Eukaryota</taxon>
        <taxon>Fungi</taxon>
        <taxon>Dikarya</taxon>
        <taxon>Basidiomycota</taxon>
        <taxon>Agaricomycotina</taxon>
        <taxon>Agaricomycetes</taxon>
        <taxon>Agaricomycetidae</taxon>
        <taxon>Agaricales</taxon>
        <taxon>Pluteineae</taxon>
        <taxon>Amanitaceae</taxon>
        <taxon>Amanita</taxon>
    </lineage>
</organism>
<reference evidence="1 2" key="1">
    <citation type="submission" date="2014-04" db="EMBL/GenBank/DDBJ databases">
        <title>Evolutionary Origins and Diversification of the Mycorrhizal Mutualists.</title>
        <authorList>
            <consortium name="DOE Joint Genome Institute"/>
            <consortium name="Mycorrhizal Genomics Consortium"/>
            <person name="Kohler A."/>
            <person name="Kuo A."/>
            <person name="Nagy L.G."/>
            <person name="Floudas D."/>
            <person name="Copeland A."/>
            <person name="Barry K.W."/>
            <person name="Cichocki N."/>
            <person name="Veneault-Fourrey C."/>
            <person name="LaButti K."/>
            <person name="Lindquist E.A."/>
            <person name="Lipzen A."/>
            <person name="Lundell T."/>
            <person name="Morin E."/>
            <person name="Murat C."/>
            <person name="Riley R."/>
            <person name="Ohm R."/>
            <person name="Sun H."/>
            <person name="Tunlid A."/>
            <person name="Henrissat B."/>
            <person name="Grigoriev I.V."/>
            <person name="Hibbett D.S."/>
            <person name="Martin F."/>
        </authorList>
    </citation>
    <scope>NUCLEOTIDE SEQUENCE [LARGE SCALE GENOMIC DNA]</scope>
    <source>
        <strain evidence="1 2">Koide BX008</strain>
    </source>
</reference>
<dbReference type="AlphaFoldDB" id="A0A0C2STX0"/>
<evidence type="ECO:0000313" key="1">
    <source>
        <dbReference type="EMBL" id="KIL57479.1"/>
    </source>
</evidence>
<accession>A0A0C2STX0</accession>
<keyword evidence="2" id="KW-1185">Reference proteome</keyword>
<sequence>MPHYFFRVGKTGNTSINRNQRPNYHTLGNDLEANVTAMRLPRPLSRRNIRLSERRRFAKLEYLGLRRVVFCEIPIKEAGFTTVKTIFGDHWDNSIFGMTVDGLLDGVGARVVYFPSYSRMCVPPLLCVVSRYRSGLFLQYLASRAVKLCPPVHLYHDKHFS</sequence>
<dbReference type="InParanoid" id="A0A0C2STX0"/>
<protein>
    <submittedName>
        <fullName evidence="1">Uncharacterized protein</fullName>
    </submittedName>
</protein>
<evidence type="ECO:0000313" key="2">
    <source>
        <dbReference type="Proteomes" id="UP000054549"/>
    </source>
</evidence>
<proteinExistence type="predicted"/>
<dbReference type="HOGENOM" id="CLU_1643269_0_0_1"/>
<name>A0A0C2STX0_AMAMK</name>
<gene>
    <name evidence="1" type="ORF">M378DRAFT_171729</name>
</gene>
<dbReference type="OrthoDB" id="3227568at2759"/>